<feature type="coiled-coil region" evidence="1">
    <location>
        <begin position="333"/>
        <end position="401"/>
    </location>
</feature>
<dbReference type="CDD" id="cd00267">
    <property type="entry name" value="ABC_ATPase"/>
    <property type="match status" value="1"/>
</dbReference>
<name>A0A8S5PYQ9_9CAUD</name>
<dbReference type="SUPFAM" id="SSF75712">
    <property type="entry name" value="Rad50 coiled-coil Zn hook"/>
    <property type="match status" value="1"/>
</dbReference>
<dbReference type="SUPFAM" id="SSF52540">
    <property type="entry name" value="P-loop containing nucleoside triphosphate hydrolases"/>
    <property type="match status" value="1"/>
</dbReference>
<proteinExistence type="predicted"/>
<dbReference type="PANTHER" id="PTHR32114:SF2">
    <property type="entry name" value="ABC TRANSPORTER ABCH.3"/>
    <property type="match status" value="1"/>
</dbReference>
<dbReference type="InterPro" id="IPR027417">
    <property type="entry name" value="P-loop_NTPase"/>
</dbReference>
<dbReference type="PANTHER" id="PTHR32114">
    <property type="entry name" value="ABC TRANSPORTER ABCH.3"/>
    <property type="match status" value="1"/>
</dbReference>
<evidence type="ECO:0000313" key="3">
    <source>
        <dbReference type="EMBL" id="DAE11444.1"/>
    </source>
</evidence>
<organism evidence="3">
    <name type="scientific">Myoviridae sp. ctgsk7</name>
    <dbReference type="NCBI Taxonomy" id="2825151"/>
    <lineage>
        <taxon>Viruses</taxon>
        <taxon>Duplodnaviria</taxon>
        <taxon>Heunggongvirae</taxon>
        <taxon>Uroviricota</taxon>
        <taxon>Caudoviricetes</taxon>
    </lineage>
</organism>
<feature type="domain" description="Rad50/SbcC-type AAA" evidence="2">
    <location>
        <begin position="6"/>
        <end position="188"/>
    </location>
</feature>
<sequence length="558" mass="63960">MQILHLEFKNIGSFGEKFQVIEYPSNGNLVMIKGDSGVGKSTYLNITKLLLFGKADGISKNAIANRVNKNGYIKGIVKEGDKTYIIERGFQPTYLNIFKEDGTNLDMVGIKDAQSFIDNEIVKMSYTLFSNIVSLSLINFKSFLKMSPYDRREIIDRVFSLEIINHIFELIKKDIKEISSNINIDNANIFSLNATVEQGKHELENIKQNNDSSISSSIQNNINTIENHNQTLVKISEKYQEIQKVLSSYESMKQTLNTELIKKNTEYKAILKNLKLFEQDKCPTCGSSLHSQDFDEIRNKLESDKKIAEEYMSRIQVKIQEIETAKSPYLEANQKLSSASNNLNQEILKLTADNNSLKNLIKNSAEFQSIQNIINNTQENIASTKKRINENTEKINNLEILQSLFSIDGVKKQVIDNYLPRLNAEIKDTLIRLNFPYTLTFDNSFNSHITDLGNEINTETLSMGEHKRVDLAVLCSIFKLIKRKYPSINIFTLDEVLSSIDPTNSAEILKFLKEFSEEMKVNIYVISHVSMSEDLFDDCIEIFKELRFSDIRHFNTEK</sequence>
<evidence type="ECO:0000259" key="2">
    <source>
        <dbReference type="Pfam" id="PF13476"/>
    </source>
</evidence>
<protein>
    <submittedName>
        <fullName evidence="3">STRUCTURAL MAINTENANCE OF CHROMOSOMES PROTEIN</fullName>
    </submittedName>
</protein>
<reference evidence="3" key="1">
    <citation type="journal article" date="2021" name="Proc. Natl. Acad. Sci. U.S.A.">
        <title>A Catalog of Tens of Thousands of Viruses from Human Metagenomes Reveals Hidden Associations with Chronic Diseases.</title>
        <authorList>
            <person name="Tisza M.J."/>
            <person name="Buck C.B."/>
        </authorList>
    </citation>
    <scope>NUCLEOTIDE SEQUENCE</scope>
    <source>
        <strain evidence="3">Ctgsk7</strain>
    </source>
</reference>
<dbReference type="InterPro" id="IPR038729">
    <property type="entry name" value="Rad50/SbcC_AAA"/>
</dbReference>
<dbReference type="Gene3D" id="3.40.50.300">
    <property type="entry name" value="P-loop containing nucleotide triphosphate hydrolases"/>
    <property type="match status" value="2"/>
</dbReference>
<dbReference type="EMBL" id="BK015533">
    <property type="protein sequence ID" value="DAE11444.1"/>
    <property type="molecule type" value="Genomic_DNA"/>
</dbReference>
<accession>A0A8S5PYQ9</accession>
<evidence type="ECO:0000256" key="1">
    <source>
        <dbReference type="SAM" id="Coils"/>
    </source>
</evidence>
<dbReference type="Pfam" id="PF13476">
    <property type="entry name" value="AAA_23"/>
    <property type="match status" value="1"/>
</dbReference>
<keyword evidence="1" id="KW-0175">Coiled coil</keyword>